<gene>
    <name evidence="1" type="ORF">RJ45_22030</name>
</gene>
<reference evidence="1 2" key="1">
    <citation type="submission" date="2014-12" db="EMBL/GenBank/DDBJ databases">
        <title>Genome sequencing of Photobacterium gaetbulicola AD005a.</title>
        <authorList>
            <person name="Adrian T.G.S."/>
            <person name="Chan K.G."/>
        </authorList>
    </citation>
    <scope>NUCLEOTIDE SEQUENCE [LARGE SCALE GENOMIC DNA]</scope>
    <source>
        <strain evidence="1 2">AD005a</strain>
    </source>
</reference>
<accession>A0A0B9FYF5</accession>
<evidence type="ECO:0000313" key="2">
    <source>
        <dbReference type="Proteomes" id="UP000031278"/>
    </source>
</evidence>
<organism evidence="1 2">
    <name type="scientific">Photobacterium gaetbulicola</name>
    <dbReference type="NCBI Taxonomy" id="1295392"/>
    <lineage>
        <taxon>Bacteria</taxon>
        <taxon>Pseudomonadati</taxon>
        <taxon>Pseudomonadota</taxon>
        <taxon>Gammaproteobacteria</taxon>
        <taxon>Vibrionales</taxon>
        <taxon>Vibrionaceae</taxon>
        <taxon>Photobacterium</taxon>
    </lineage>
</organism>
<dbReference type="Proteomes" id="UP000031278">
    <property type="component" value="Unassembled WGS sequence"/>
</dbReference>
<evidence type="ECO:0000313" key="1">
    <source>
        <dbReference type="EMBL" id="KHT61593.1"/>
    </source>
</evidence>
<name>A0A0B9FYF5_9GAMM</name>
<dbReference type="RefSeq" id="WP_039467556.1">
    <property type="nucleotide sequence ID" value="NZ_JWLZ01000198.1"/>
</dbReference>
<comment type="caution">
    <text evidence="1">The sequence shown here is derived from an EMBL/GenBank/DDBJ whole genome shotgun (WGS) entry which is preliminary data.</text>
</comment>
<dbReference type="AlphaFoldDB" id="A0A0B9FYF5"/>
<sequence length="186" mass="21624">MEQWVVKRVPVKQLRLVEPPLRDEMQHARLKELSYTAPTFLSSLIDTIAPVPVLAFKRHYYPVRHIPELKLLSQLSPDTSLPIAVKGKANSLDEIQQHCASAQWFDLLHSHDCKDLFGLQTEWLHAFNFRPLLNQKQLCELLRCERTTLYKRHDRLLPRWQSCDEPVPISPSSVDFDSLTAHIPDK</sequence>
<proteinExistence type="predicted"/>
<dbReference type="EMBL" id="JWLZ01000198">
    <property type="protein sequence ID" value="KHT61593.1"/>
    <property type="molecule type" value="Genomic_DNA"/>
</dbReference>
<protein>
    <submittedName>
        <fullName evidence="1">Uncharacterized protein</fullName>
    </submittedName>
</protein>